<keyword evidence="1" id="KW-0472">Membrane</keyword>
<accession>A0A8J8NJW2</accession>
<keyword evidence="1" id="KW-1133">Transmembrane helix</keyword>
<proteinExistence type="predicted"/>
<reference evidence="2" key="1">
    <citation type="submission" date="2019-06" db="EMBL/GenBank/DDBJ databases">
        <authorList>
            <person name="Zheng W."/>
        </authorList>
    </citation>
    <scope>NUCLEOTIDE SEQUENCE</scope>
    <source>
        <strain evidence="2">QDHG01</strain>
    </source>
</reference>
<evidence type="ECO:0000256" key="1">
    <source>
        <dbReference type="SAM" id="Phobius"/>
    </source>
</evidence>
<protein>
    <submittedName>
        <fullName evidence="2">Uncharacterized protein</fullName>
    </submittedName>
</protein>
<keyword evidence="1" id="KW-0812">Transmembrane</keyword>
<dbReference type="EMBL" id="RRYP01014331">
    <property type="protein sequence ID" value="TNV76034.1"/>
    <property type="molecule type" value="Genomic_DNA"/>
</dbReference>
<feature type="transmembrane region" description="Helical" evidence="1">
    <location>
        <begin position="36"/>
        <end position="58"/>
    </location>
</feature>
<organism evidence="2 3">
    <name type="scientific">Halteria grandinella</name>
    <dbReference type="NCBI Taxonomy" id="5974"/>
    <lineage>
        <taxon>Eukaryota</taxon>
        <taxon>Sar</taxon>
        <taxon>Alveolata</taxon>
        <taxon>Ciliophora</taxon>
        <taxon>Intramacronucleata</taxon>
        <taxon>Spirotrichea</taxon>
        <taxon>Stichotrichia</taxon>
        <taxon>Sporadotrichida</taxon>
        <taxon>Halteriidae</taxon>
        <taxon>Halteria</taxon>
    </lineage>
</organism>
<sequence>MEFITLQATLPPSVQFFISSYNRSVQSLFRFKSKQLFLSLIKSLQTLPLTFFSLLLMIKGKIPTLLPKSARPRIPPHKFCFLPL</sequence>
<evidence type="ECO:0000313" key="2">
    <source>
        <dbReference type="EMBL" id="TNV76034.1"/>
    </source>
</evidence>
<dbReference type="AlphaFoldDB" id="A0A8J8NJW2"/>
<keyword evidence="3" id="KW-1185">Reference proteome</keyword>
<name>A0A8J8NJW2_HALGN</name>
<comment type="caution">
    <text evidence="2">The sequence shown here is derived from an EMBL/GenBank/DDBJ whole genome shotgun (WGS) entry which is preliminary data.</text>
</comment>
<evidence type="ECO:0000313" key="3">
    <source>
        <dbReference type="Proteomes" id="UP000785679"/>
    </source>
</evidence>
<gene>
    <name evidence="2" type="ORF">FGO68_gene5266</name>
</gene>
<dbReference type="Proteomes" id="UP000785679">
    <property type="component" value="Unassembled WGS sequence"/>
</dbReference>